<dbReference type="Gene3D" id="1.20.120.810">
    <property type="entry name" value="Vinculin, Vh2 four-helix bundle"/>
    <property type="match status" value="1"/>
</dbReference>
<dbReference type="Ensembl" id="ENSXETT00000111449">
    <property type="protein sequence ID" value="ENSXETP00000115780"/>
    <property type="gene ID" value="ENSXETG00000047823"/>
</dbReference>
<evidence type="ECO:0000256" key="4">
    <source>
        <dbReference type="SAM" id="MobiDB-lite"/>
    </source>
</evidence>
<dbReference type="GO" id="GO:0007155">
    <property type="term" value="P:cell adhesion"/>
    <property type="evidence" value="ECO:0007669"/>
    <property type="project" value="InterPro"/>
</dbReference>
<dbReference type="PANTHER" id="PTHR18914">
    <property type="entry name" value="ALPHA CATENIN"/>
    <property type="match status" value="1"/>
</dbReference>
<proteinExistence type="inferred from homology"/>
<gene>
    <name evidence="5" type="primary">LOC116410963</name>
</gene>
<evidence type="ECO:0000256" key="3">
    <source>
        <dbReference type="ARBA" id="ARBA00022490"/>
    </source>
</evidence>
<dbReference type="GO" id="GO:0005737">
    <property type="term" value="C:cytoplasm"/>
    <property type="evidence" value="ECO:0007669"/>
    <property type="project" value="UniProtKB-SubCell"/>
</dbReference>
<dbReference type="SUPFAM" id="SSF47220">
    <property type="entry name" value="alpha-catenin/vinculin-like"/>
    <property type="match status" value="2"/>
</dbReference>
<dbReference type="GO" id="GO:0051015">
    <property type="term" value="F:actin filament binding"/>
    <property type="evidence" value="ECO:0007669"/>
    <property type="project" value="InterPro"/>
</dbReference>
<dbReference type="InterPro" id="IPR006077">
    <property type="entry name" value="Vinculin/catenin"/>
</dbReference>
<dbReference type="InParanoid" id="A0A803K696"/>
<evidence type="ECO:0000256" key="2">
    <source>
        <dbReference type="ARBA" id="ARBA00008376"/>
    </source>
</evidence>
<comment type="similarity">
    <text evidence="2">Belongs to the vinculin/alpha-catenin family.</text>
</comment>
<keyword evidence="3" id="KW-0963">Cytoplasm</keyword>
<dbReference type="Gene3D" id="1.20.120.230">
    <property type="entry name" value="Alpha-catenin/vinculin-like"/>
    <property type="match status" value="3"/>
</dbReference>
<reference evidence="5" key="2">
    <citation type="submission" date="2021-03" db="UniProtKB">
        <authorList>
            <consortium name="Ensembl"/>
        </authorList>
    </citation>
    <scope>IDENTIFICATION</scope>
</reference>
<dbReference type="GeneTree" id="ENSGT01030000234543"/>
<protein>
    <submittedName>
        <fullName evidence="5">Uncharacterized LOC116410963</fullName>
    </submittedName>
</protein>
<dbReference type="PANTHER" id="PTHR18914:SF30">
    <property type="entry name" value="VINCULIN_ALPHA-CATENIN FAMILY MEMBER 1"/>
    <property type="match status" value="1"/>
</dbReference>
<evidence type="ECO:0000313" key="5">
    <source>
        <dbReference type="Ensembl" id="ENSXETP00000115780"/>
    </source>
</evidence>
<organism evidence="5">
    <name type="scientific">Xenopus tropicalis</name>
    <name type="common">Western clawed frog</name>
    <name type="synonym">Silurana tropicalis</name>
    <dbReference type="NCBI Taxonomy" id="8364"/>
    <lineage>
        <taxon>Eukaryota</taxon>
        <taxon>Metazoa</taxon>
        <taxon>Chordata</taxon>
        <taxon>Craniata</taxon>
        <taxon>Vertebrata</taxon>
        <taxon>Euteleostomi</taxon>
        <taxon>Amphibia</taxon>
        <taxon>Batrachia</taxon>
        <taxon>Anura</taxon>
        <taxon>Pipoidea</taxon>
        <taxon>Pipidae</taxon>
        <taxon>Xenopodinae</taxon>
        <taxon>Xenopus</taxon>
        <taxon>Silurana</taxon>
    </lineage>
</organism>
<dbReference type="InterPro" id="IPR036723">
    <property type="entry name" value="Alpha-catenin/vinculin-like_sf"/>
</dbReference>
<name>A0A803K696_XENTR</name>
<dbReference type="Pfam" id="PF01044">
    <property type="entry name" value="Vinculin"/>
    <property type="match status" value="1"/>
</dbReference>
<reference evidence="5" key="1">
    <citation type="journal article" date="2010" name="Science">
        <title>The genome of the Western clawed frog Xenopus tropicalis.</title>
        <authorList>
            <person name="Hellsten U."/>
            <person name="Harland R.M."/>
            <person name="Gilchrist M.J."/>
            <person name="Hendrix D."/>
            <person name="Jurka J."/>
            <person name="Kapitonov V."/>
            <person name="Ovcharenko I."/>
            <person name="Putnam N.H."/>
            <person name="Shu S."/>
            <person name="Taher L."/>
            <person name="Blitz I.L."/>
            <person name="Blumberg B."/>
            <person name="Dichmann D.S."/>
            <person name="Dubchak I."/>
            <person name="Amaya E."/>
            <person name="Detter J.C."/>
            <person name="Fletcher R."/>
            <person name="Gerhard D.S."/>
            <person name="Goodstein D."/>
            <person name="Graves T."/>
            <person name="Grigoriev I.V."/>
            <person name="Grimwood J."/>
            <person name="Kawashima T."/>
            <person name="Lindquist E."/>
            <person name="Lucas S.M."/>
            <person name="Mead P.E."/>
            <person name="Mitros T."/>
            <person name="Ogino H."/>
            <person name="Ohta Y."/>
            <person name="Poliakov A.V."/>
            <person name="Pollet N."/>
            <person name="Robert J."/>
            <person name="Salamov A."/>
            <person name="Sater A.K."/>
            <person name="Schmutz J."/>
            <person name="Terry A."/>
            <person name="Vize P.D."/>
            <person name="Warren W.C."/>
            <person name="Wells D."/>
            <person name="Wills A."/>
            <person name="Wilson R.K."/>
            <person name="Zimmerman L.B."/>
            <person name="Zorn A.M."/>
            <person name="Grainger R."/>
            <person name="Grammer T."/>
            <person name="Khokha M.K."/>
            <person name="Richardson P.M."/>
            <person name="Rokhsar D.S."/>
        </authorList>
    </citation>
    <scope>NUCLEOTIDE SEQUENCE [LARGE SCALE GENOMIC DNA]</scope>
    <source>
        <strain evidence="5">Nigerian</strain>
    </source>
</reference>
<evidence type="ECO:0000256" key="1">
    <source>
        <dbReference type="ARBA" id="ARBA00004496"/>
    </source>
</evidence>
<sequence>MDAFSYCDISSVFLTKTIDKIVSPMAVQLCHLIISLECNGTKLTKKNVDFEHTAKDLSKAMEHFAYTATRLGEECDDGILKKELDLASKSMLIFGKNVLLATQKLNIQPNFQKHQEDLIISAQNVLLGTLKILQLEDDAAVRKIFQATDWLLDCLTFLQAAENMSNLLISFREFAEAMLLVNTLTERRILELKHSLHQEHLSQTLQNLKKCVPMLYTAIQSDMMHPQNDQILASKWYIFDLAAKTVEELRLILTNGTIKQEQLKTEGTFSQQMCHLLEILTNPKPTRLHNSDLDFLAGGIVFYSMFVADCSRPAIKLRLVQHCQQLLELRKDISDQLNDCLPEGPCQRTMQHKLEQISNKMKAEMVNLNQTLVSAIFYQFLDAFTGSHDTLKRLLKSIMKNNKKSGFHSQSLFGSKALPILLQSFQNHTEKLLKVAGLVLAKCPHDSIIKEIQNSTNALCTVRDAVIGFVLDNKVHYETKFFEKAQSIYQRWTQATESLLASLDGIVTVHEFLDLCIHEIEDKIRGCEKSFRKNEVEAFHKQADDICSLTKHVVQFTNRYIDQSKDPVFRNGLRVFVRQLEFSLLETKKSINKCTEELLCVKAHKVFLDKMKHLLDNIYKVQEGVSGYKHPDLLSPLRTEVHPVAEKRKSIAFSEAEDLQEEIEKTDNEYNDYLPPLESYLSKPLPIRAPSKHANNLDSINKIPLSLQPETNKLILAIKTNDLEKISKYCSSLNEIANSYIELAKVSVPFVDPVASKTLAKYKDIEHLIPYFAQFNQEVTTKGNLSMDKLIQTAIFVSHNLEEIKNCLIASAYYWYTFSYQSFCSSAKAGIPCNMEIFNRTMQSLASIVQLVNQNSGRSDDKMGAVSGKHEHLAKIQILMTKAQIRANQLLCKAGFDSFLSDKSNLEHSCLQWSLTVQHLLKHIDDFMQFDSLFMSEPIALTKKNIASSKSFVQLCETSLWLQEAAALCFPLCMEGSLENNIGFLKEDLGSLRESILKIRDDLNSSTNPASSLLVDYALIQRQLILKMKLLVYHLRNNFKKKCGLVQSLVDFVVPAPIKQGNEDKVIAVKFAKDSCLLVENMKLVKNALHTKSEESMFLVEHLTFLTYDVVTKAGELLEHHQQWESFRLEVMSLNWTAKVQQLILHLQSNAQIDPTTVTFIRQCLQINSDPEFLINGKLISLENEKQNGVSLTSANTDVLTQPAVLEENENASRDKNHNINWELINTLYEETTVCGKTNDYIESIIDEKNATLGAGQKKVKGTQHEAKEQHLIQGGSKMLYEKETELKGMKVQQDNENVKPFQAPSSQNKQTIINKETNNAFPENYFEEGQKYEADKEQDVASQNISVVVDGEQQYSANEKLIVVPKQCEHAVDNEMMEASLCSEQPINIPVLSASQKLHGTIASGIIPEGSDAKPLAEFHETKKTIAASLAPKNWKANDIKTESGNGKPHVTCSEPLKSTAVLAPKTWQANDIKTESGNGKPHVTCSEPLKSTAVLAPKTWQANDIKTESENGKPHVACSEPLKSTAVLAPRKWQRSTSNKILPETDNKKLQPKCNEQKINMTASAAAQKVENRKLSEPGTGQKIKFSATIKPKQINFTLHPAFQLRGMLRRANRSPVTDDAETWEECVPPLNCAV</sequence>
<feature type="region of interest" description="Disordered" evidence="4">
    <location>
        <begin position="1472"/>
        <end position="1492"/>
    </location>
</feature>
<accession>A0A803K696</accession>
<comment type="subcellular location">
    <subcellularLocation>
        <location evidence="1">Cytoplasm</location>
    </subcellularLocation>
</comment>